<feature type="region of interest" description="Disordered" evidence="1">
    <location>
        <begin position="17"/>
        <end position="46"/>
    </location>
</feature>
<evidence type="ECO:0000313" key="2">
    <source>
        <dbReference type="EMBL" id="KAK4499316.1"/>
    </source>
</evidence>
<reference evidence="2 3" key="1">
    <citation type="journal article" date="2023" name="G3 (Bethesda)">
        <title>A chromosome-level genome assembly of Zasmidium syzygii isolated from banana leaves.</title>
        <authorList>
            <person name="van Westerhoven A.C."/>
            <person name="Mehrabi R."/>
            <person name="Talebi R."/>
            <person name="Steentjes M.B.F."/>
            <person name="Corcolon B."/>
            <person name="Chong P.A."/>
            <person name="Kema G.H.J."/>
            <person name="Seidl M.F."/>
        </authorList>
    </citation>
    <scope>NUCLEOTIDE SEQUENCE [LARGE SCALE GENOMIC DNA]</scope>
    <source>
        <strain evidence="2 3">P124</strain>
    </source>
</reference>
<feature type="compositionally biased region" description="Low complexity" evidence="1">
    <location>
        <begin position="18"/>
        <end position="28"/>
    </location>
</feature>
<dbReference type="PANTHER" id="PTHR40788">
    <property type="entry name" value="CLR5 DOMAIN-CONTAINING PROTEIN-RELATED"/>
    <property type="match status" value="1"/>
</dbReference>
<organism evidence="2 3">
    <name type="scientific">Zasmidium cellare</name>
    <name type="common">Wine cellar mold</name>
    <name type="synonym">Racodium cellare</name>
    <dbReference type="NCBI Taxonomy" id="395010"/>
    <lineage>
        <taxon>Eukaryota</taxon>
        <taxon>Fungi</taxon>
        <taxon>Dikarya</taxon>
        <taxon>Ascomycota</taxon>
        <taxon>Pezizomycotina</taxon>
        <taxon>Dothideomycetes</taxon>
        <taxon>Dothideomycetidae</taxon>
        <taxon>Mycosphaerellales</taxon>
        <taxon>Mycosphaerellaceae</taxon>
        <taxon>Zasmidium</taxon>
    </lineage>
</organism>
<keyword evidence="3" id="KW-1185">Reference proteome</keyword>
<dbReference type="Proteomes" id="UP001305779">
    <property type="component" value="Unassembled WGS sequence"/>
</dbReference>
<feature type="compositionally biased region" description="Low complexity" evidence="1">
    <location>
        <begin position="697"/>
        <end position="714"/>
    </location>
</feature>
<feature type="region of interest" description="Disordered" evidence="1">
    <location>
        <begin position="677"/>
        <end position="715"/>
    </location>
</feature>
<accession>A0ABR0EDG6</accession>
<protein>
    <submittedName>
        <fullName evidence="2">Uncharacterized protein</fullName>
    </submittedName>
</protein>
<dbReference type="EMBL" id="JAXOVC010000007">
    <property type="protein sequence ID" value="KAK4499316.1"/>
    <property type="molecule type" value="Genomic_DNA"/>
</dbReference>
<evidence type="ECO:0000313" key="3">
    <source>
        <dbReference type="Proteomes" id="UP001305779"/>
    </source>
</evidence>
<gene>
    <name evidence="2" type="ORF">PRZ48_009829</name>
</gene>
<name>A0ABR0EDG6_ZASCE</name>
<sequence>MDNMNMPDIQALLAQLANSGSGSNGPSVPWQPPPPDVSPAEIRKERSQRATRIFQNYDLLRGILDRHEATIQKRWKKKTKEQKRKIITAAWKDDNLPKMHRPDFEAFRKQVDSQGKAGKLHRASFMWPFLNQEDLVKPRSLLLLMNSRGRNSPAEFAAADIEAIHLGIVSYAIKPAFLNEHVMLFTGRNTASAYGELISWDDHPDAFDWLMNRKHMQPGEGLLILESQDKTMKFLVNCAKAILHDVDEEKLLDSEPQPEPPASELETGETMSWTLLAAEAPYRLPSRLSFARLESLLKAKRDAAADHLWSLREDPAYFSDVLKDAWDHSQDHIKDEFGHAHPLFRFGREDLLWGRVITIVHLEHWSEFHERASRLRVLQEKYRTRIKADEDLPDDYLNAILGFRSLLDRFKAGPLGQLKISLGASPACRHHFVREAHDDPRSFENVTSLKNQHLLDPLEFDFFWLFRVLWDDDEKLYQLRFTNVLDELQRKIDSEPQVKKLISPYVAAEISDLAIIAECMRQLESYQPWANMFEDQAVQREDAIEAENASFVAAVGTLLDAWKGSESVLARHGSPADNRFDYPVSKRRTRENVEAMRLAEQNLDAFWQKVDELLHRNARELKGTYLRDLLRQPRGLQRTPEWIEPSAGGANKDKTMEMLTKPLSEVYFDLERRTERTTDKSSVARQAKTKTKTRGLPAPASTDDAPPAEAAPPVDTQPVFHVDARALKVFRTLFYTPSATSTPGEVKWDDFLWAMTSTSFRLEKLYGSVWQFTPARLDVETPIQFHEPHGSMNGKIPFFLARRHGRRLNRNYGWHGGMFALAEKKAATSTTN</sequence>
<feature type="region of interest" description="Disordered" evidence="1">
    <location>
        <begin position="249"/>
        <end position="268"/>
    </location>
</feature>
<evidence type="ECO:0000256" key="1">
    <source>
        <dbReference type="SAM" id="MobiDB-lite"/>
    </source>
</evidence>
<dbReference type="PANTHER" id="PTHR40788:SF2">
    <property type="entry name" value="CLR5 DOMAIN-CONTAINING PROTEIN"/>
    <property type="match status" value="1"/>
</dbReference>
<comment type="caution">
    <text evidence="2">The sequence shown here is derived from an EMBL/GenBank/DDBJ whole genome shotgun (WGS) entry which is preliminary data.</text>
</comment>
<proteinExistence type="predicted"/>